<comment type="caution">
    <text evidence="11">The sequence shown here is derived from an EMBL/GenBank/DDBJ whole genome shotgun (WGS) entry which is preliminary data.</text>
</comment>
<evidence type="ECO:0000256" key="8">
    <source>
        <dbReference type="ARBA" id="ARBA00023136"/>
    </source>
</evidence>
<feature type="transmembrane region" description="Helical" evidence="9">
    <location>
        <begin position="240"/>
        <end position="261"/>
    </location>
</feature>
<feature type="transmembrane region" description="Helical" evidence="9">
    <location>
        <begin position="107"/>
        <end position="130"/>
    </location>
</feature>
<dbReference type="AlphaFoldDB" id="R7RSY7"/>
<dbReference type="InterPro" id="IPR000515">
    <property type="entry name" value="MetI-like"/>
</dbReference>
<evidence type="ECO:0000313" key="11">
    <source>
        <dbReference type="EMBL" id="CDF59317.1"/>
    </source>
</evidence>
<feature type="transmembrane region" description="Helical" evidence="9">
    <location>
        <begin position="142"/>
        <end position="161"/>
    </location>
</feature>
<dbReference type="InterPro" id="IPR050901">
    <property type="entry name" value="BP-dep_ABC_trans_perm"/>
</dbReference>
<dbReference type="InterPro" id="IPR035906">
    <property type="entry name" value="MetI-like_sf"/>
</dbReference>
<protein>
    <submittedName>
        <fullName evidence="11">Sugar ABC transporter</fullName>
    </submittedName>
</protein>
<keyword evidence="7 9" id="KW-1133">Transmembrane helix</keyword>
<dbReference type="Proteomes" id="UP000014923">
    <property type="component" value="Unassembled WGS sequence"/>
</dbReference>
<comment type="subcellular location">
    <subcellularLocation>
        <location evidence="1 9">Cell membrane</location>
        <topology evidence="1 9">Multi-pass membrane protein</topology>
    </subcellularLocation>
</comment>
<keyword evidence="8 9" id="KW-0472">Membrane</keyword>
<evidence type="ECO:0000259" key="10">
    <source>
        <dbReference type="PROSITE" id="PS50928"/>
    </source>
</evidence>
<sequence>MKSKVIKNILFYTGIALIVLFMVIPVYILFRISFAVPSEVLTSHPKFLITKFDFRHWEQVFKSGNLWPPLLKSLIVATFTMIFALIIAAPASYAISRFNKKIKYAVILTLFFTRMFPNVGIALPISVTFLKWHLLDTNTGLIMAHLIEQLPFIAWILVSTFETIPIDLEEAAAIDGAGRIKTLIKVVFPLAAPGLAVAAMFTWLNSWNEFTYALYLSLTTKTLPLQIYYYVLRGGFFQQAAYSTILTIPVLIITFALQRYIRSDYLGGAIKG</sequence>
<dbReference type="RefSeq" id="WP_018663118.1">
    <property type="nucleotide sequence ID" value="NZ_HF952018.1"/>
</dbReference>
<keyword evidence="5" id="KW-0762">Sugar transport</keyword>
<dbReference type="GO" id="GO:0005886">
    <property type="term" value="C:plasma membrane"/>
    <property type="evidence" value="ECO:0007669"/>
    <property type="project" value="UniProtKB-SubCell"/>
</dbReference>
<feature type="transmembrane region" description="Helical" evidence="9">
    <location>
        <begin position="74"/>
        <end position="95"/>
    </location>
</feature>
<evidence type="ECO:0000256" key="4">
    <source>
        <dbReference type="ARBA" id="ARBA00022475"/>
    </source>
</evidence>
<dbReference type="GO" id="GO:0055085">
    <property type="term" value="P:transmembrane transport"/>
    <property type="evidence" value="ECO:0007669"/>
    <property type="project" value="InterPro"/>
</dbReference>
<dbReference type="eggNOG" id="COG0395">
    <property type="taxonomic scope" value="Bacteria"/>
</dbReference>
<evidence type="ECO:0000256" key="6">
    <source>
        <dbReference type="ARBA" id="ARBA00022692"/>
    </source>
</evidence>
<keyword evidence="6 9" id="KW-0812">Transmembrane</keyword>
<name>R7RSY7_9CLOT</name>
<keyword evidence="3 9" id="KW-0813">Transport</keyword>
<evidence type="ECO:0000256" key="1">
    <source>
        <dbReference type="ARBA" id="ARBA00004651"/>
    </source>
</evidence>
<dbReference type="PANTHER" id="PTHR32243:SF50">
    <property type="entry name" value="MALTOSE_MALTODEXTRIN TRANSPORT SYSTEM PERMEASE PROTEIN MALG"/>
    <property type="match status" value="1"/>
</dbReference>
<gene>
    <name evidence="11" type="ORF">TCEL_00783</name>
</gene>
<evidence type="ECO:0000256" key="9">
    <source>
        <dbReference type="RuleBase" id="RU363032"/>
    </source>
</evidence>
<feature type="transmembrane region" description="Helical" evidence="9">
    <location>
        <begin position="182"/>
        <end position="204"/>
    </location>
</feature>
<evidence type="ECO:0000256" key="2">
    <source>
        <dbReference type="ARBA" id="ARBA00009047"/>
    </source>
</evidence>
<keyword evidence="4" id="KW-1003">Cell membrane</keyword>
<dbReference type="HOGENOM" id="CLU_016047_1_2_9"/>
<evidence type="ECO:0000256" key="7">
    <source>
        <dbReference type="ARBA" id="ARBA00022989"/>
    </source>
</evidence>
<dbReference type="CDD" id="cd06261">
    <property type="entry name" value="TM_PBP2"/>
    <property type="match status" value="1"/>
</dbReference>
<dbReference type="OrthoDB" id="42677at2"/>
<proteinExistence type="inferred from homology"/>
<dbReference type="PROSITE" id="PS50928">
    <property type="entry name" value="ABC_TM1"/>
    <property type="match status" value="1"/>
</dbReference>
<keyword evidence="12" id="KW-1185">Reference proteome</keyword>
<dbReference type="PANTHER" id="PTHR32243">
    <property type="entry name" value="MALTOSE TRANSPORT SYSTEM PERMEASE-RELATED"/>
    <property type="match status" value="1"/>
</dbReference>
<comment type="similarity">
    <text evidence="2">Belongs to the binding-protein-dependent transport system permease family. MalFG subfamily.</text>
</comment>
<dbReference type="SUPFAM" id="SSF161098">
    <property type="entry name" value="MetI-like"/>
    <property type="match status" value="1"/>
</dbReference>
<feature type="domain" description="ABC transmembrane type-1" evidence="10">
    <location>
        <begin position="70"/>
        <end position="257"/>
    </location>
</feature>
<accession>R7RSY7</accession>
<dbReference type="Pfam" id="PF00528">
    <property type="entry name" value="BPD_transp_1"/>
    <property type="match status" value="1"/>
</dbReference>
<evidence type="ECO:0000256" key="5">
    <source>
        <dbReference type="ARBA" id="ARBA00022597"/>
    </source>
</evidence>
<dbReference type="EMBL" id="CAVN010000099">
    <property type="protein sequence ID" value="CDF59317.1"/>
    <property type="molecule type" value="Genomic_DNA"/>
</dbReference>
<reference evidence="11" key="1">
    <citation type="submission" date="2013-03" db="EMBL/GenBank/DDBJ databases">
        <title>Draft genome sequence of the hydrogen-ethanol-producing anaerobic alkalithermophilic Caloramator celere.</title>
        <authorList>
            <person name="Ciranna A."/>
            <person name="Larjo A."/>
            <person name="Kivisto A."/>
            <person name="Santala V."/>
            <person name="Roos C."/>
            <person name="Karp M."/>
        </authorList>
    </citation>
    <scope>NUCLEOTIDE SEQUENCE [LARGE SCALE GENOMIC DNA]</scope>
    <source>
        <strain evidence="11">DSM 8682</strain>
    </source>
</reference>
<evidence type="ECO:0000313" key="12">
    <source>
        <dbReference type="Proteomes" id="UP000014923"/>
    </source>
</evidence>
<feature type="transmembrane region" description="Helical" evidence="9">
    <location>
        <begin position="9"/>
        <end position="30"/>
    </location>
</feature>
<evidence type="ECO:0000256" key="3">
    <source>
        <dbReference type="ARBA" id="ARBA00022448"/>
    </source>
</evidence>
<organism evidence="11 12">
    <name type="scientific">Thermobrachium celere DSM 8682</name>
    <dbReference type="NCBI Taxonomy" id="941824"/>
    <lineage>
        <taxon>Bacteria</taxon>
        <taxon>Bacillati</taxon>
        <taxon>Bacillota</taxon>
        <taxon>Clostridia</taxon>
        <taxon>Eubacteriales</taxon>
        <taxon>Clostridiaceae</taxon>
        <taxon>Thermobrachium</taxon>
    </lineage>
</organism>
<dbReference type="Gene3D" id="1.10.3720.10">
    <property type="entry name" value="MetI-like"/>
    <property type="match status" value="1"/>
</dbReference>